<dbReference type="EMBL" id="JAPJDA010000013">
    <property type="protein sequence ID" value="MCX2838349.1"/>
    <property type="molecule type" value="Genomic_DNA"/>
</dbReference>
<keyword evidence="3" id="KW-1185">Reference proteome</keyword>
<evidence type="ECO:0000313" key="2">
    <source>
        <dbReference type="EMBL" id="MCX2838349.1"/>
    </source>
</evidence>
<gene>
    <name evidence="2" type="ORF">OQ279_09310</name>
</gene>
<dbReference type="AlphaFoldDB" id="A0A9X3CX85"/>
<keyword evidence="1" id="KW-0732">Signal</keyword>
<protein>
    <recommendedName>
        <fullName evidence="4">Secreted protein</fullName>
    </recommendedName>
</protein>
<dbReference type="InterPro" id="IPR058060">
    <property type="entry name" value="HYC_CC_PP"/>
</dbReference>
<reference evidence="2" key="1">
    <citation type="submission" date="2022-11" db="EMBL/GenBank/DDBJ databases">
        <title>Salinimicrobium profundisediminis sp. nov., isolated from deep-sea sediment of the Mariana Trench.</title>
        <authorList>
            <person name="Fu H."/>
        </authorList>
    </citation>
    <scope>NUCLEOTIDE SEQUENCE</scope>
    <source>
        <strain evidence="2">MT39</strain>
    </source>
</reference>
<sequence>MKAFLLKISSLVLAFLMFLSTMSFTVNKHFCGDFLVDQSVFFEADTCGMEHDSGVADEKGCSDDSIAIDGQKDLKISFYDLNFDQQVFLVSFAYSFNGLFEELPAKDIPFIKYIPPLIVQEIHILNETFLI</sequence>
<evidence type="ECO:0000256" key="1">
    <source>
        <dbReference type="SAM" id="SignalP"/>
    </source>
</evidence>
<feature type="chain" id="PRO_5040782054" description="Secreted protein" evidence="1">
    <location>
        <begin position="26"/>
        <end position="131"/>
    </location>
</feature>
<comment type="caution">
    <text evidence="2">The sequence shown here is derived from an EMBL/GenBank/DDBJ whole genome shotgun (WGS) entry which is preliminary data.</text>
</comment>
<organism evidence="2 3">
    <name type="scientific">Salinimicrobium profundisediminis</name>
    <dbReference type="NCBI Taxonomy" id="2994553"/>
    <lineage>
        <taxon>Bacteria</taxon>
        <taxon>Pseudomonadati</taxon>
        <taxon>Bacteroidota</taxon>
        <taxon>Flavobacteriia</taxon>
        <taxon>Flavobacteriales</taxon>
        <taxon>Flavobacteriaceae</taxon>
        <taxon>Salinimicrobium</taxon>
    </lineage>
</organism>
<evidence type="ECO:0000313" key="3">
    <source>
        <dbReference type="Proteomes" id="UP001148482"/>
    </source>
</evidence>
<dbReference type="InterPro" id="IPR058512">
    <property type="entry name" value="DUF8199"/>
</dbReference>
<proteinExistence type="predicted"/>
<dbReference type="Proteomes" id="UP001148482">
    <property type="component" value="Unassembled WGS sequence"/>
</dbReference>
<dbReference type="Pfam" id="PF26622">
    <property type="entry name" value="DUF8199"/>
    <property type="match status" value="1"/>
</dbReference>
<name>A0A9X3CX85_9FLAO</name>
<evidence type="ECO:0008006" key="4">
    <source>
        <dbReference type="Google" id="ProtNLM"/>
    </source>
</evidence>
<accession>A0A9X3CX85</accession>
<feature type="signal peptide" evidence="1">
    <location>
        <begin position="1"/>
        <end position="25"/>
    </location>
</feature>
<dbReference type="NCBIfam" id="NF047658">
    <property type="entry name" value="HYC_CC_PP"/>
    <property type="match status" value="1"/>
</dbReference>
<dbReference type="RefSeq" id="WP_266069609.1">
    <property type="nucleotide sequence ID" value="NZ_JAPJDA010000013.1"/>
</dbReference>